<comment type="catalytic activity">
    <reaction evidence="2 18">
        <text>(6R)-NADPHX = (6S)-NADPHX</text>
        <dbReference type="Rhea" id="RHEA:32227"/>
        <dbReference type="ChEBI" id="CHEBI:64076"/>
        <dbReference type="ChEBI" id="CHEBI:64077"/>
        <dbReference type="EC" id="5.1.99.6"/>
    </reaction>
</comment>
<evidence type="ECO:0000256" key="7">
    <source>
        <dbReference type="ARBA" id="ARBA00022840"/>
    </source>
</evidence>
<dbReference type="SUPFAM" id="SSF53613">
    <property type="entry name" value="Ribokinase-like"/>
    <property type="match status" value="1"/>
</dbReference>
<feature type="binding site" evidence="17">
    <location>
        <position position="311"/>
    </location>
    <ligand>
        <name>(6S)-NADPHX</name>
        <dbReference type="ChEBI" id="CHEBI:64076"/>
    </ligand>
</feature>
<dbReference type="InterPro" id="IPR030677">
    <property type="entry name" value="Nnr"/>
</dbReference>
<feature type="binding site" evidence="17">
    <location>
        <begin position="460"/>
        <end position="464"/>
    </location>
    <ligand>
        <name>AMP</name>
        <dbReference type="ChEBI" id="CHEBI:456215"/>
    </ligand>
</feature>
<dbReference type="GO" id="GO:0052856">
    <property type="term" value="F:NAD(P)HX epimerase activity"/>
    <property type="evidence" value="ECO:0007669"/>
    <property type="project" value="UniProtKB-EC"/>
</dbReference>
<dbReference type="GO" id="GO:0110051">
    <property type="term" value="P:metabolite repair"/>
    <property type="evidence" value="ECO:0007669"/>
    <property type="project" value="TreeGrafter"/>
</dbReference>
<dbReference type="STRING" id="1121387.GCA_000429885_00510"/>
<comment type="function">
    <text evidence="17">Catalyzes the dehydration of the S-form of NAD(P)HX at the expense of ADP, which is converted to AMP. Together with NAD(P)HX epimerase, which catalyzes the epimerization of the S- and R-forms, the enzyme allows the repair of both epimers of NAD(P)HX, a damaged form of NAD(P)H that is a result of enzymatic or heat-dependent hydration.</text>
</comment>
<evidence type="ECO:0000256" key="3">
    <source>
        <dbReference type="ARBA" id="ARBA00006001"/>
    </source>
</evidence>
<evidence type="ECO:0000256" key="18">
    <source>
        <dbReference type="PIRNR" id="PIRNR017184"/>
    </source>
</evidence>
<evidence type="ECO:0000259" key="19">
    <source>
        <dbReference type="PROSITE" id="PS51383"/>
    </source>
</evidence>
<keyword evidence="5 18" id="KW-0479">Metal-binding</keyword>
<feature type="binding site" evidence="17">
    <location>
        <position position="492"/>
    </location>
    <ligand>
        <name>(6S)-NADPHX</name>
        <dbReference type="ChEBI" id="CHEBI:64076"/>
    </ligand>
</feature>
<comment type="function">
    <text evidence="14 18">Bifunctional enzyme that catalyzes the epimerization of the S- and R-forms of NAD(P)HX and the dehydration of the S-form of NAD(P)HX at the expense of ADP, which is converted to AMP. This allows the repair of both epimers of NAD(P)HX, a damaged form of NAD(P)H that is a result of enzymatic or heat-dependent hydration.</text>
</comment>
<comment type="catalytic activity">
    <reaction evidence="16 17 18">
        <text>(6S)-NADPHX + ADP = AMP + phosphate + NADPH + H(+)</text>
        <dbReference type="Rhea" id="RHEA:32235"/>
        <dbReference type="ChEBI" id="CHEBI:15378"/>
        <dbReference type="ChEBI" id="CHEBI:43474"/>
        <dbReference type="ChEBI" id="CHEBI:57783"/>
        <dbReference type="ChEBI" id="CHEBI:64076"/>
        <dbReference type="ChEBI" id="CHEBI:456215"/>
        <dbReference type="ChEBI" id="CHEBI:456216"/>
        <dbReference type="EC" id="4.2.1.136"/>
    </reaction>
</comment>
<dbReference type="PIRSF" id="PIRSF017184">
    <property type="entry name" value="Nnr"/>
    <property type="match status" value="1"/>
</dbReference>
<evidence type="ECO:0000256" key="16">
    <source>
        <dbReference type="ARBA" id="ARBA00049209"/>
    </source>
</evidence>
<evidence type="ECO:0000256" key="11">
    <source>
        <dbReference type="ARBA" id="ARBA00023235"/>
    </source>
</evidence>
<comment type="similarity">
    <text evidence="17">Belongs to the NnrD/CARKD family.</text>
</comment>
<comment type="similarity">
    <text evidence="4 18">In the C-terminal section; belongs to the NnrD/CARKD family.</text>
</comment>
<dbReference type="GO" id="GO:0046872">
    <property type="term" value="F:metal ion binding"/>
    <property type="evidence" value="ECO:0007669"/>
    <property type="project" value="UniProtKB-UniRule"/>
</dbReference>
<evidence type="ECO:0000256" key="4">
    <source>
        <dbReference type="ARBA" id="ARBA00009524"/>
    </source>
</evidence>
<dbReference type="Gene3D" id="3.40.50.10260">
    <property type="entry name" value="YjeF N-terminal domain"/>
    <property type="match status" value="1"/>
</dbReference>
<dbReference type="SUPFAM" id="SSF64153">
    <property type="entry name" value="YjeF N-terminal domain-like"/>
    <property type="match status" value="1"/>
</dbReference>
<dbReference type="Pfam" id="PF01256">
    <property type="entry name" value="Carb_kinase"/>
    <property type="match status" value="1"/>
</dbReference>
<dbReference type="KEGG" id="dco:SAMEA4475696_2142"/>
<evidence type="ECO:0000256" key="2">
    <source>
        <dbReference type="ARBA" id="ARBA00000909"/>
    </source>
</evidence>
<keyword evidence="12 17" id="KW-0456">Lyase</keyword>
<comment type="cofactor">
    <cofactor evidence="17">
        <name>Mg(2+)</name>
        <dbReference type="ChEBI" id="CHEBI:18420"/>
    </cofactor>
</comment>
<dbReference type="GO" id="GO:0046496">
    <property type="term" value="P:nicotinamide nucleotide metabolic process"/>
    <property type="evidence" value="ECO:0007669"/>
    <property type="project" value="UniProtKB-UniRule"/>
</dbReference>
<feature type="domain" description="YjeF N-terminal" evidence="20">
    <location>
        <begin position="11"/>
        <end position="243"/>
    </location>
</feature>
<organism evidence="21 22">
    <name type="scientific">Dermatophilus congolensis</name>
    <dbReference type="NCBI Taxonomy" id="1863"/>
    <lineage>
        <taxon>Bacteria</taxon>
        <taxon>Bacillati</taxon>
        <taxon>Actinomycetota</taxon>
        <taxon>Actinomycetes</taxon>
        <taxon>Micrococcales</taxon>
        <taxon>Dermatophilaceae</taxon>
        <taxon>Dermatophilus</taxon>
    </lineage>
</organism>
<evidence type="ECO:0000256" key="15">
    <source>
        <dbReference type="ARBA" id="ARBA00048238"/>
    </source>
</evidence>
<feature type="binding site" evidence="17">
    <location>
        <position position="491"/>
    </location>
    <ligand>
        <name>AMP</name>
        <dbReference type="ChEBI" id="CHEBI:456215"/>
    </ligand>
</feature>
<keyword evidence="22" id="KW-1185">Reference proteome</keyword>
<dbReference type="HAMAP" id="MF_01965">
    <property type="entry name" value="NADHX_dehydratase"/>
    <property type="match status" value="1"/>
</dbReference>
<feature type="domain" description="YjeF C-terminal" evidence="19">
    <location>
        <begin position="276"/>
        <end position="548"/>
    </location>
</feature>
<dbReference type="InterPro" id="IPR004443">
    <property type="entry name" value="YjeF_N_dom"/>
</dbReference>
<dbReference type="NCBIfam" id="TIGR00196">
    <property type="entry name" value="yjeF_cterm"/>
    <property type="match status" value="1"/>
</dbReference>
<comment type="catalytic activity">
    <reaction evidence="15 17 18">
        <text>(6S)-NADHX + ADP = AMP + phosphate + NADH + H(+)</text>
        <dbReference type="Rhea" id="RHEA:32223"/>
        <dbReference type="ChEBI" id="CHEBI:15378"/>
        <dbReference type="ChEBI" id="CHEBI:43474"/>
        <dbReference type="ChEBI" id="CHEBI:57945"/>
        <dbReference type="ChEBI" id="CHEBI:64074"/>
        <dbReference type="ChEBI" id="CHEBI:456215"/>
        <dbReference type="ChEBI" id="CHEBI:456216"/>
        <dbReference type="EC" id="4.2.1.136"/>
    </reaction>
</comment>
<keyword evidence="9 18" id="KW-0630">Potassium</keyword>
<dbReference type="Gene3D" id="3.40.1190.20">
    <property type="match status" value="1"/>
</dbReference>
<dbReference type="PROSITE" id="PS51383">
    <property type="entry name" value="YJEF_C_3"/>
    <property type="match status" value="1"/>
</dbReference>
<keyword evidence="10 17" id="KW-0520">NAD</keyword>
<comment type="similarity">
    <text evidence="3 18">In the N-terminal section; belongs to the NnrE/AIBP family.</text>
</comment>
<evidence type="ECO:0000313" key="21">
    <source>
        <dbReference type="EMBL" id="SNV24893.1"/>
    </source>
</evidence>
<dbReference type="OrthoDB" id="9806925at2"/>
<evidence type="ECO:0000256" key="13">
    <source>
        <dbReference type="ARBA" id="ARBA00023268"/>
    </source>
</evidence>
<proteinExistence type="inferred from homology"/>
<dbReference type="InterPro" id="IPR036652">
    <property type="entry name" value="YjeF_N_dom_sf"/>
</dbReference>
<feature type="binding site" evidence="17">
    <location>
        <position position="361"/>
    </location>
    <ligand>
        <name>(6S)-NADPHX</name>
        <dbReference type="ChEBI" id="CHEBI:64076"/>
    </ligand>
</feature>
<keyword evidence="8 17" id="KW-0521">NADP</keyword>
<dbReference type="EC" id="4.2.1.136" evidence="17"/>
<reference evidence="21 22" key="1">
    <citation type="submission" date="2017-06" db="EMBL/GenBank/DDBJ databases">
        <authorList>
            <consortium name="Pathogen Informatics"/>
        </authorList>
    </citation>
    <scope>NUCLEOTIDE SEQUENCE [LARGE SCALE GENOMIC DNA]</scope>
    <source>
        <strain evidence="21 22">NCTC13039</strain>
    </source>
</reference>
<dbReference type="Pfam" id="PF03853">
    <property type="entry name" value="YjeF_N"/>
    <property type="match status" value="1"/>
</dbReference>
<evidence type="ECO:0000313" key="22">
    <source>
        <dbReference type="Proteomes" id="UP000242637"/>
    </source>
</evidence>
<dbReference type="PANTHER" id="PTHR12592">
    <property type="entry name" value="ATP-DEPENDENT (S)-NAD(P)H-HYDRATE DEHYDRATASE FAMILY MEMBER"/>
    <property type="match status" value="1"/>
</dbReference>
<evidence type="ECO:0000256" key="1">
    <source>
        <dbReference type="ARBA" id="ARBA00000013"/>
    </source>
</evidence>
<sequence>MVMQAWSVERVRAAEEAAKKFLPDDELMNRAAHGLANVLATRTDEIAQHISPGEDVRMIVLAGPGGNGGDALFAAAFLRHFHTTRLEETDPTQTHVADIVPVLLTGQAHPSALQAIHDAGLTPLDASTDEGLTAAVHMIATADIIVDGLFGIGGRLDLSHHDENTPPPAAWTLVNAIPDDAYLIAVDVASGTDPAGETETDNCVWADETVTFSLVKGTHLLAGENATGLLTIIDIGIDEYGLLGLGTDGELANENEDHIDALLTDGPATPMAERLTFDDVSHMWPTPGPRDDKYSRGVVGIIAGGENYTGAAILTVTAAVNTGAGMVRYIGPQTPTNLIRAHIPEAVHGPGKVQAWVIGPGLDPHPADDDETGHTHLTHARQALDSNEPAVIDAGGLDLLTGPRPHAGARTLITPHAGELARLLTRLDPSAPTSREDVENAPVSHARRAAELLHATVLLKGNRTLVVPPTDNLPIRTQTNAPAWLATAGAGDVLAGIAGTLLAAGLDPLDAGSLAALVHGVAAHDTNPGGPIRALHVAETLPTTIAALLRRPN</sequence>
<evidence type="ECO:0000256" key="5">
    <source>
        <dbReference type="ARBA" id="ARBA00022723"/>
    </source>
</evidence>
<keyword evidence="6 17" id="KW-0547">Nucleotide-binding</keyword>
<dbReference type="Proteomes" id="UP000242637">
    <property type="component" value="Chromosome 1"/>
</dbReference>
<evidence type="ECO:0000259" key="20">
    <source>
        <dbReference type="PROSITE" id="PS51385"/>
    </source>
</evidence>
<dbReference type="GO" id="GO:0052855">
    <property type="term" value="F:ADP-dependent NAD(P)H-hydrate dehydratase activity"/>
    <property type="evidence" value="ECO:0007669"/>
    <property type="project" value="UniProtKB-UniRule"/>
</dbReference>
<comment type="catalytic activity">
    <reaction evidence="1 18">
        <text>(6R)-NADHX = (6S)-NADHX</text>
        <dbReference type="Rhea" id="RHEA:32215"/>
        <dbReference type="ChEBI" id="CHEBI:64074"/>
        <dbReference type="ChEBI" id="CHEBI:64075"/>
        <dbReference type="EC" id="5.1.99.6"/>
    </reaction>
</comment>
<dbReference type="InterPro" id="IPR000631">
    <property type="entry name" value="CARKD"/>
</dbReference>
<dbReference type="PROSITE" id="PS51385">
    <property type="entry name" value="YJEF_N"/>
    <property type="match status" value="1"/>
</dbReference>
<dbReference type="RefSeq" id="WP_051277177.1">
    <property type="nucleotide sequence ID" value="NZ_LT906453.1"/>
</dbReference>
<dbReference type="InterPro" id="IPR029056">
    <property type="entry name" value="Ribokinase-like"/>
</dbReference>
<protein>
    <recommendedName>
        <fullName evidence="17">ADP-dependent (S)-NAD(P)H-hydrate dehydratase</fullName>
        <ecNumber evidence="17">4.2.1.136</ecNumber>
    </recommendedName>
    <alternativeName>
        <fullName evidence="17">ADP-dependent NAD(P)HX dehydratase</fullName>
    </alternativeName>
</protein>
<accession>A0A239VT59</accession>
<gene>
    <name evidence="21" type="primary">nnr</name>
    <name evidence="17" type="synonym">nnrD</name>
    <name evidence="21" type="ORF">SAMEA4475696_02142</name>
</gene>
<evidence type="ECO:0000256" key="8">
    <source>
        <dbReference type="ARBA" id="ARBA00022857"/>
    </source>
</evidence>
<dbReference type="GeneID" id="63460320"/>
<evidence type="ECO:0000256" key="10">
    <source>
        <dbReference type="ARBA" id="ARBA00023027"/>
    </source>
</evidence>
<comment type="subunit">
    <text evidence="17">Homotetramer.</text>
</comment>
<evidence type="ECO:0000256" key="9">
    <source>
        <dbReference type="ARBA" id="ARBA00022958"/>
    </source>
</evidence>
<evidence type="ECO:0000256" key="12">
    <source>
        <dbReference type="ARBA" id="ARBA00023239"/>
    </source>
</evidence>
<name>A0A239VT59_9MICO</name>
<keyword evidence="13" id="KW-0511">Multifunctional enzyme</keyword>
<evidence type="ECO:0000256" key="14">
    <source>
        <dbReference type="ARBA" id="ARBA00025153"/>
    </source>
</evidence>
<dbReference type="AlphaFoldDB" id="A0A239VT59"/>
<dbReference type="EMBL" id="LT906453">
    <property type="protein sequence ID" value="SNV24893.1"/>
    <property type="molecule type" value="Genomic_DNA"/>
</dbReference>
<evidence type="ECO:0000256" key="6">
    <source>
        <dbReference type="ARBA" id="ARBA00022741"/>
    </source>
</evidence>
<comment type="cofactor">
    <cofactor evidence="18">
        <name>K(+)</name>
        <dbReference type="ChEBI" id="CHEBI:29103"/>
    </cofactor>
    <text evidence="18">Binds 1 potassium ion per subunit.</text>
</comment>
<evidence type="ECO:0000256" key="17">
    <source>
        <dbReference type="HAMAP-Rule" id="MF_01965"/>
    </source>
</evidence>
<dbReference type="CDD" id="cd01171">
    <property type="entry name" value="YXKO-related"/>
    <property type="match status" value="1"/>
</dbReference>
<feature type="binding site" evidence="17">
    <location>
        <position position="416"/>
    </location>
    <ligand>
        <name>(6S)-NADPHX</name>
        <dbReference type="ChEBI" id="CHEBI:64076"/>
    </ligand>
</feature>
<keyword evidence="11 18" id="KW-0413">Isomerase</keyword>
<dbReference type="GO" id="GO:0005524">
    <property type="term" value="F:ATP binding"/>
    <property type="evidence" value="ECO:0007669"/>
    <property type="project" value="UniProtKB-UniRule"/>
</dbReference>
<dbReference type="PANTHER" id="PTHR12592:SF0">
    <property type="entry name" value="ATP-DEPENDENT (S)-NAD(P)H-HYDRATE DEHYDRATASE"/>
    <property type="match status" value="1"/>
</dbReference>
<keyword evidence="7 17" id="KW-0067">ATP-binding</keyword>